<gene>
    <name evidence="7" type="ORF">QVD17_04875</name>
</gene>
<accession>A0AAD8LKD7</accession>
<evidence type="ECO:0000313" key="8">
    <source>
        <dbReference type="Proteomes" id="UP001229421"/>
    </source>
</evidence>
<evidence type="ECO:0000256" key="2">
    <source>
        <dbReference type="ARBA" id="ARBA00023117"/>
    </source>
</evidence>
<keyword evidence="1" id="KW-0805">Transcription regulation</keyword>
<dbReference type="InterPro" id="IPR036427">
    <property type="entry name" value="Bromodomain-like_sf"/>
</dbReference>
<sequence>MASAILTNRNDPRSTDFITKFTNNNSNVNFMNSHNIQNPNFNQYPYSTPSQPAFIRSSINSVPANSNGYRYITFRLSSYSKRELKQLKNRLISDLERVRVIRQWICSTSIPKTNHRFELPAAPLIEEPQKRRVGRKRRNHLPPVRDTKMMRQCGQILSKLMKHKNSWVFNAPVDAVALKLYDYHNIINKPMDLGTIKSKLAKNEYESPLAFASDVRLTFQNAMVYNGEGSDVFVMAERLLLVFEGMFDSSYNRKFVVKKQNRSVSVPVSVVGKVNVRVTKKREMTVEEKSELAGWFSNLQLGPEGMDEIMAIVKKGVLGLEHQGDEIELDLAVLDNDTLWELHTFIRKVLGNEHVVEEEDVDIGDERQATVCHPTVEIEKDVVHVGSSDSCSSSSDSG</sequence>
<dbReference type="InterPro" id="IPR001487">
    <property type="entry name" value="Bromodomain"/>
</dbReference>
<evidence type="ECO:0000313" key="7">
    <source>
        <dbReference type="EMBL" id="KAK1439060.1"/>
    </source>
</evidence>
<dbReference type="Pfam" id="PF00439">
    <property type="entry name" value="Bromodomain"/>
    <property type="match status" value="1"/>
</dbReference>
<keyword evidence="2 4" id="KW-0103">Bromodomain</keyword>
<comment type="caution">
    <text evidence="7">The sequence shown here is derived from an EMBL/GenBank/DDBJ whole genome shotgun (WGS) entry which is preliminary data.</text>
</comment>
<protein>
    <submittedName>
        <fullName evidence="7">Uncharacterized protein</fullName>
    </submittedName>
</protein>
<dbReference type="PANTHER" id="PTHR45926">
    <property type="entry name" value="OSJNBA0053K19.4 PROTEIN"/>
    <property type="match status" value="1"/>
</dbReference>
<proteinExistence type="predicted"/>
<dbReference type="Gene3D" id="1.20.1270.220">
    <property type="match status" value="1"/>
</dbReference>
<dbReference type="InterPro" id="IPR027353">
    <property type="entry name" value="NET_dom"/>
</dbReference>
<dbReference type="PRINTS" id="PR00503">
    <property type="entry name" value="BROMODOMAIN"/>
</dbReference>
<keyword evidence="3" id="KW-0804">Transcription</keyword>
<feature type="domain" description="Bromo" evidence="5">
    <location>
        <begin position="161"/>
        <end position="233"/>
    </location>
</feature>
<evidence type="ECO:0000256" key="3">
    <source>
        <dbReference type="ARBA" id="ARBA00023163"/>
    </source>
</evidence>
<organism evidence="7 8">
    <name type="scientific">Tagetes erecta</name>
    <name type="common">African marigold</name>
    <dbReference type="NCBI Taxonomy" id="13708"/>
    <lineage>
        <taxon>Eukaryota</taxon>
        <taxon>Viridiplantae</taxon>
        <taxon>Streptophyta</taxon>
        <taxon>Embryophyta</taxon>
        <taxon>Tracheophyta</taxon>
        <taxon>Spermatophyta</taxon>
        <taxon>Magnoliopsida</taxon>
        <taxon>eudicotyledons</taxon>
        <taxon>Gunneridae</taxon>
        <taxon>Pentapetalae</taxon>
        <taxon>asterids</taxon>
        <taxon>campanulids</taxon>
        <taxon>Asterales</taxon>
        <taxon>Asteraceae</taxon>
        <taxon>Asteroideae</taxon>
        <taxon>Heliantheae alliance</taxon>
        <taxon>Tageteae</taxon>
        <taxon>Tagetes</taxon>
    </lineage>
</organism>
<evidence type="ECO:0000256" key="1">
    <source>
        <dbReference type="ARBA" id="ARBA00023015"/>
    </source>
</evidence>
<dbReference type="PROSITE" id="PS50014">
    <property type="entry name" value="BROMODOMAIN_2"/>
    <property type="match status" value="1"/>
</dbReference>
<name>A0AAD8LKD7_TARER</name>
<evidence type="ECO:0000259" key="5">
    <source>
        <dbReference type="PROSITE" id="PS50014"/>
    </source>
</evidence>
<dbReference type="Proteomes" id="UP001229421">
    <property type="component" value="Unassembled WGS sequence"/>
</dbReference>
<reference evidence="7" key="1">
    <citation type="journal article" date="2023" name="bioRxiv">
        <title>Improved chromosome-level genome assembly for marigold (Tagetes erecta).</title>
        <authorList>
            <person name="Jiang F."/>
            <person name="Yuan L."/>
            <person name="Wang S."/>
            <person name="Wang H."/>
            <person name="Xu D."/>
            <person name="Wang A."/>
            <person name="Fan W."/>
        </authorList>
    </citation>
    <scope>NUCLEOTIDE SEQUENCE</scope>
    <source>
        <strain evidence="7">WSJ</strain>
        <tissue evidence="7">Leaf</tissue>
    </source>
</reference>
<dbReference type="AlphaFoldDB" id="A0AAD8LKD7"/>
<feature type="domain" description="NET" evidence="6">
    <location>
        <begin position="274"/>
        <end position="357"/>
    </location>
</feature>
<evidence type="ECO:0000259" key="6">
    <source>
        <dbReference type="PROSITE" id="PS51525"/>
    </source>
</evidence>
<dbReference type="Pfam" id="PF17035">
    <property type="entry name" value="BET"/>
    <property type="match status" value="1"/>
</dbReference>
<dbReference type="EMBL" id="JAUHHV010000001">
    <property type="protein sequence ID" value="KAK1439060.1"/>
    <property type="molecule type" value="Genomic_DNA"/>
</dbReference>
<dbReference type="InterPro" id="IPR038336">
    <property type="entry name" value="NET_sf"/>
</dbReference>
<keyword evidence="8" id="KW-1185">Reference proteome</keyword>
<dbReference type="SUPFAM" id="SSF47370">
    <property type="entry name" value="Bromodomain"/>
    <property type="match status" value="1"/>
</dbReference>
<evidence type="ECO:0000256" key="4">
    <source>
        <dbReference type="PROSITE-ProRule" id="PRU00035"/>
    </source>
</evidence>
<dbReference type="SMART" id="SM00297">
    <property type="entry name" value="BROMO"/>
    <property type="match status" value="1"/>
</dbReference>
<dbReference type="PROSITE" id="PS51525">
    <property type="entry name" value="NET"/>
    <property type="match status" value="1"/>
</dbReference>
<dbReference type="Gene3D" id="1.20.920.10">
    <property type="entry name" value="Bromodomain-like"/>
    <property type="match status" value="1"/>
</dbReference>